<dbReference type="Proteomes" id="UP001164100">
    <property type="component" value="Chromosome"/>
</dbReference>
<name>A0A1V9V9W1_9BACT</name>
<protein>
    <submittedName>
        <fullName evidence="1">Uncharacterized protein</fullName>
    </submittedName>
</protein>
<dbReference type="RefSeq" id="WP_066167881.1">
    <property type="nucleotide sequence ID" value="NZ_CP060264.1"/>
</dbReference>
<dbReference type="AlphaFoldDB" id="A0A1V9V9W1"/>
<organism evidence="1 3">
    <name type="scientific">Aliarcobacter cryaerophilus</name>
    <dbReference type="NCBI Taxonomy" id="28198"/>
    <lineage>
        <taxon>Bacteria</taxon>
        <taxon>Pseudomonadati</taxon>
        <taxon>Campylobacterota</taxon>
        <taxon>Epsilonproteobacteria</taxon>
        <taxon>Campylobacterales</taxon>
        <taxon>Arcobacteraceae</taxon>
        <taxon>Aliarcobacter</taxon>
    </lineage>
</organism>
<evidence type="ECO:0000313" key="1">
    <source>
        <dbReference type="EMBL" id="OQR40891.1"/>
    </source>
</evidence>
<accession>A0A1V9V9W1</accession>
<evidence type="ECO:0000313" key="2">
    <source>
        <dbReference type="EMBL" id="UYF42684.1"/>
    </source>
</evidence>
<reference evidence="1 3" key="1">
    <citation type="submission" date="2017-04" db="EMBL/GenBank/DDBJ databases">
        <title>Accumulation and expression of multiple antibiotic resistance genes in Arcobacter cryaerophilus that thrives in sewage.</title>
        <authorList>
            <person name="Millar J.A."/>
            <person name="Raghavan R."/>
        </authorList>
    </citation>
    <scope>NUCLEOTIDE SEQUENCE [LARGE SCALE GENOMIC DNA]</scope>
    <source>
        <strain evidence="1 3">AZT-1</strain>
    </source>
</reference>
<gene>
    <name evidence="1" type="ORF">AS859_08970</name>
    <name evidence="2" type="ORF">NGX11_07155</name>
</gene>
<proteinExistence type="predicted"/>
<evidence type="ECO:0000313" key="3">
    <source>
        <dbReference type="Proteomes" id="UP000192599"/>
    </source>
</evidence>
<reference evidence="2" key="2">
    <citation type="journal article" date="2022" name="Front. Microbiol.">
        <title>Species classification and novel plasmid identifications in Arcobacter cryaerophilus and Arcobacter cryaerophilus-like organisms.</title>
        <authorList>
            <person name="Zhou G."/>
            <person name="Wang M."/>
            <person name="Wang H."/>
            <person name="Chen X."/>
            <person name="Gu Y."/>
            <person name="Shao Z."/>
            <person name="Zhang J."/>
            <person name="Zhang M."/>
        </authorList>
    </citation>
    <scope>NUCLEOTIDE SEQUENCE</scope>
    <source>
        <strain evidence="2">ICDCAC48</strain>
    </source>
</reference>
<dbReference type="Proteomes" id="UP000192599">
    <property type="component" value="Unassembled WGS sequence"/>
</dbReference>
<dbReference type="EMBL" id="LNTC01000161">
    <property type="protein sequence ID" value="OQR40891.1"/>
    <property type="molecule type" value="Genomic_DNA"/>
</dbReference>
<sequence length="162" mass="18910">MVCSFAKFARTNKSLIVFSNSFDHIEVFKKFYKEKVKPNEFGFFKVNDDRICLLHEDLKCDLIQGKTTEALREKLLESFVINSRYIITSSKFIIFPKKFSFKRVANRIFTDFVIQGAGEITLEKKDNEILIKCFGESKSLKIKSRQIDALIIKDELEAEFND</sequence>
<dbReference type="EMBL" id="CP099556">
    <property type="protein sequence ID" value="UYF42684.1"/>
    <property type="molecule type" value="Genomic_DNA"/>
</dbReference>